<dbReference type="Gramene" id="MELO3C027759.2.1">
    <property type="protein sequence ID" value="MELO3C027759.2.1"/>
    <property type="gene ID" value="MELO3C027759.2"/>
</dbReference>
<protein>
    <submittedName>
        <fullName evidence="2">Uncharacterized protein</fullName>
    </submittedName>
</protein>
<feature type="compositionally biased region" description="Polar residues" evidence="1">
    <location>
        <begin position="45"/>
        <end position="63"/>
    </location>
</feature>
<dbReference type="EnsemblPlants" id="MELO3C027759.2.1">
    <property type="protein sequence ID" value="MELO3C027759.2.1"/>
    <property type="gene ID" value="MELO3C027759.2"/>
</dbReference>
<dbReference type="AlphaFoldDB" id="A0A9I9E2M5"/>
<feature type="region of interest" description="Disordered" evidence="1">
    <location>
        <begin position="33"/>
        <end position="69"/>
    </location>
</feature>
<accession>A0A9I9E2M5</accession>
<organism evidence="2">
    <name type="scientific">Cucumis melo</name>
    <name type="common">Muskmelon</name>
    <dbReference type="NCBI Taxonomy" id="3656"/>
    <lineage>
        <taxon>Eukaryota</taxon>
        <taxon>Viridiplantae</taxon>
        <taxon>Streptophyta</taxon>
        <taxon>Embryophyta</taxon>
        <taxon>Tracheophyta</taxon>
        <taxon>Spermatophyta</taxon>
        <taxon>Magnoliopsida</taxon>
        <taxon>eudicotyledons</taxon>
        <taxon>Gunneridae</taxon>
        <taxon>Pentapetalae</taxon>
        <taxon>rosids</taxon>
        <taxon>fabids</taxon>
        <taxon>Cucurbitales</taxon>
        <taxon>Cucurbitaceae</taxon>
        <taxon>Benincaseae</taxon>
        <taxon>Cucumis</taxon>
    </lineage>
</organism>
<sequence>MGVLGRPHYIVELVNVVVLGVPYTTFTREIGVMPPRTGRRRRQNQDGMQGLTQGPSVGESSTLRVRGGAGNEQFARTTQEIGRPDRAEPSLVETALRVEQSITEEKSTVELSRGTSTTSGFNGCEQRRFTPGINISSRQDFKNRSKGQSSRNVSYGSVFQRQSQRIPSQPIRSTVRSQPG</sequence>
<feature type="compositionally biased region" description="Polar residues" evidence="1">
    <location>
        <begin position="109"/>
        <end position="121"/>
    </location>
</feature>
<proteinExistence type="predicted"/>
<evidence type="ECO:0000256" key="1">
    <source>
        <dbReference type="SAM" id="MobiDB-lite"/>
    </source>
</evidence>
<feature type="compositionally biased region" description="Polar residues" evidence="1">
    <location>
        <begin position="146"/>
        <end position="180"/>
    </location>
</feature>
<reference evidence="2" key="1">
    <citation type="submission" date="2023-03" db="UniProtKB">
        <authorList>
            <consortium name="EnsemblPlants"/>
        </authorList>
    </citation>
    <scope>IDENTIFICATION</scope>
</reference>
<evidence type="ECO:0000313" key="2">
    <source>
        <dbReference type="EnsemblPlants" id="MELO3C027759.2.1"/>
    </source>
</evidence>
<name>A0A9I9E2M5_CUCME</name>
<feature type="region of interest" description="Disordered" evidence="1">
    <location>
        <begin position="106"/>
        <end position="180"/>
    </location>
</feature>